<dbReference type="EMBL" id="QNRQ01000002">
    <property type="protein sequence ID" value="RBP42172.1"/>
    <property type="molecule type" value="Genomic_DNA"/>
</dbReference>
<dbReference type="CDD" id="cd06582">
    <property type="entry name" value="TM_PBP1_LivH_like"/>
    <property type="match status" value="1"/>
</dbReference>
<feature type="transmembrane region" description="Helical" evidence="9">
    <location>
        <begin position="34"/>
        <end position="54"/>
    </location>
</feature>
<feature type="transmembrane region" description="Helical" evidence="9">
    <location>
        <begin position="96"/>
        <end position="118"/>
    </location>
</feature>
<keyword evidence="6 9" id="KW-1133">Transmembrane helix</keyword>
<dbReference type="RefSeq" id="WP_113932453.1">
    <property type="nucleotide sequence ID" value="NZ_JACCEU010000002.1"/>
</dbReference>
<keyword evidence="11" id="KW-1185">Reference proteome</keyword>
<keyword evidence="3" id="KW-1003">Cell membrane</keyword>
<feature type="transmembrane region" description="Helical" evidence="9">
    <location>
        <begin position="6"/>
        <end position="27"/>
    </location>
</feature>
<dbReference type="Pfam" id="PF02653">
    <property type="entry name" value="BPD_transp_2"/>
    <property type="match status" value="1"/>
</dbReference>
<dbReference type="PANTHER" id="PTHR11795:SF442">
    <property type="entry name" value="ABC TRANSPORTER ATP-BINDING PROTEIN"/>
    <property type="match status" value="1"/>
</dbReference>
<organism evidence="10 11">
    <name type="scientific">Eoetvoesiella caeni</name>
    <dbReference type="NCBI Taxonomy" id="645616"/>
    <lineage>
        <taxon>Bacteria</taxon>
        <taxon>Pseudomonadati</taxon>
        <taxon>Pseudomonadota</taxon>
        <taxon>Betaproteobacteria</taxon>
        <taxon>Burkholderiales</taxon>
        <taxon>Alcaligenaceae</taxon>
        <taxon>Eoetvoesiella</taxon>
    </lineage>
</organism>
<feature type="transmembrane region" description="Helical" evidence="9">
    <location>
        <begin position="257"/>
        <end position="277"/>
    </location>
</feature>
<dbReference type="InterPro" id="IPR052157">
    <property type="entry name" value="BCAA_transport_permease"/>
</dbReference>
<dbReference type="InterPro" id="IPR001851">
    <property type="entry name" value="ABC_transp_permease"/>
</dbReference>
<proteinExistence type="inferred from homology"/>
<evidence type="ECO:0000256" key="3">
    <source>
        <dbReference type="ARBA" id="ARBA00022475"/>
    </source>
</evidence>
<dbReference type="PANTHER" id="PTHR11795">
    <property type="entry name" value="BRANCHED-CHAIN AMINO ACID TRANSPORT SYSTEM PERMEASE PROTEIN LIVH"/>
    <property type="match status" value="1"/>
</dbReference>
<evidence type="ECO:0000256" key="7">
    <source>
        <dbReference type="ARBA" id="ARBA00023136"/>
    </source>
</evidence>
<evidence type="ECO:0000256" key="8">
    <source>
        <dbReference type="ARBA" id="ARBA00037998"/>
    </source>
</evidence>
<evidence type="ECO:0000256" key="1">
    <source>
        <dbReference type="ARBA" id="ARBA00004651"/>
    </source>
</evidence>
<keyword evidence="7 9" id="KW-0472">Membrane</keyword>
<protein>
    <submittedName>
        <fullName evidence="10">Amino acid/amide ABC transporter membrane protein 1 (HAAT family)</fullName>
    </submittedName>
</protein>
<dbReference type="OrthoDB" id="8888656at2"/>
<keyword evidence="2" id="KW-0813">Transport</keyword>
<comment type="caution">
    <text evidence="10">The sequence shown here is derived from an EMBL/GenBank/DDBJ whole genome shotgun (WGS) entry which is preliminary data.</text>
</comment>
<feature type="transmembrane region" description="Helical" evidence="9">
    <location>
        <begin position="222"/>
        <end position="251"/>
    </location>
</feature>
<dbReference type="GO" id="GO:0005886">
    <property type="term" value="C:plasma membrane"/>
    <property type="evidence" value="ECO:0007669"/>
    <property type="project" value="UniProtKB-SubCell"/>
</dbReference>
<evidence type="ECO:0000313" key="11">
    <source>
        <dbReference type="Proteomes" id="UP000253628"/>
    </source>
</evidence>
<keyword evidence="5" id="KW-0029">Amino-acid transport</keyword>
<dbReference type="AlphaFoldDB" id="A0A366HIR8"/>
<comment type="subcellular location">
    <subcellularLocation>
        <location evidence="1">Cell membrane</location>
        <topology evidence="1">Multi-pass membrane protein</topology>
    </subcellularLocation>
</comment>
<evidence type="ECO:0000256" key="5">
    <source>
        <dbReference type="ARBA" id="ARBA00022970"/>
    </source>
</evidence>
<feature type="transmembrane region" description="Helical" evidence="9">
    <location>
        <begin position="60"/>
        <end position="84"/>
    </location>
</feature>
<reference evidence="10 11" key="1">
    <citation type="submission" date="2018-06" db="EMBL/GenBank/DDBJ databases">
        <title>Genomic Encyclopedia of Type Strains, Phase IV (KMG-IV): sequencing the most valuable type-strain genomes for metagenomic binning, comparative biology and taxonomic classification.</title>
        <authorList>
            <person name="Goeker M."/>
        </authorList>
    </citation>
    <scope>NUCLEOTIDE SEQUENCE [LARGE SCALE GENOMIC DNA]</scope>
    <source>
        <strain evidence="10 11">DSM 25520</strain>
    </source>
</reference>
<evidence type="ECO:0000256" key="4">
    <source>
        <dbReference type="ARBA" id="ARBA00022692"/>
    </source>
</evidence>
<sequence length="286" mass="30445">MLQLSNILIDGIVYGMVLFVISVGLSVTMGLMRFINLAHGAFAMAGGYIAAWLIREADVPFFGGVVVAIAATMLLAALLEVFVFRFLYAKTELQQVLFTIGFTFASIALANFLAGAYIQQIPLPGWLHGSITLGGRTLPTQRVMVVVMGLAVVLLLWVIIAKTRFGIWLRASVDNASMSSSLGINIRVVQCATFAFGAGLAALGGVLGAELMPLEPYYPLKYLVLMLVVVSVGGLGSVSGTLCAALLLGIVDTAGKYLASGFGSFFFYVAMIALLALRPHGILRRR</sequence>
<dbReference type="Proteomes" id="UP000253628">
    <property type="component" value="Unassembled WGS sequence"/>
</dbReference>
<evidence type="ECO:0000256" key="2">
    <source>
        <dbReference type="ARBA" id="ARBA00022448"/>
    </source>
</evidence>
<keyword evidence="4 9" id="KW-0812">Transmembrane</keyword>
<evidence type="ECO:0000256" key="9">
    <source>
        <dbReference type="SAM" id="Phobius"/>
    </source>
</evidence>
<evidence type="ECO:0000313" key="10">
    <source>
        <dbReference type="EMBL" id="RBP42172.1"/>
    </source>
</evidence>
<comment type="similarity">
    <text evidence="8">Belongs to the binding-protein-dependent transport system permease family. LivHM subfamily.</text>
</comment>
<feature type="transmembrane region" description="Helical" evidence="9">
    <location>
        <begin position="143"/>
        <end position="160"/>
    </location>
</feature>
<gene>
    <name evidence="10" type="ORF">DFR37_102558</name>
</gene>
<name>A0A366HIR8_9BURK</name>
<evidence type="ECO:0000256" key="6">
    <source>
        <dbReference type="ARBA" id="ARBA00022989"/>
    </source>
</evidence>
<accession>A0A366HIR8</accession>
<dbReference type="GO" id="GO:0006865">
    <property type="term" value="P:amino acid transport"/>
    <property type="evidence" value="ECO:0007669"/>
    <property type="project" value="UniProtKB-KW"/>
</dbReference>
<dbReference type="GO" id="GO:0022857">
    <property type="term" value="F:transmembrane transporter activity"/>
    <property type="evidence" value="ECO:0007669"/>
    <property type="project" value="InterPro"/>
</dbReference>